<evidence type="ECO:0000256" key="2">
    <source>
        <dbReference type="ARBA" id="ARBA00023163"/>
    </source>
</evidence>
<dbReference type="GO" id="GO:0003700">
    <property type="term" value="F:DNA-binding transcription factor activity"/>
    <property type="evidence" value="ECO:0007669"/>
    <property type="project" value="InterPro"/>
</dbReference>
<dbReference type="OrthoDB" id="9803764at2"/>
<dbReference type="Gene3D" id="1.10.10.60">
    <property type="entry name" value="Homeodomain-like"/>
    <property type="match status" value="1"/>
</dbReference>
<dbReference type="Proteomes" id="UP000198575">
    <property type="component" value="Unassembled WGS sequence"/>
</dbReference>
<dbReference type="PANTHER" id="PTHR43130:SF3">
    <property type="entry name" value="HTH-TYPE TRANSCRIPTIONAL REGULATOR RV1931C"/>
    <property type="match status" value="1"/>
</dbReference>
<keyword evidence="5" id="KW-1185">Reference proteome</keyword>
<dbReference type="AlphaFoldDB" id="A0A1I4ZXX9"/>
<dbReference type="EMBL" id="FOVF01000030">
    <property type="protein sequence ID" value="SFN54930.1"/>
    <property type="molecule type" value="Genomic_DNA"/>
</dbReference>
<name>A0A1I4ZXX9_9GAMM</name>
<dbReference type="SUPFAM" id="SSF46689">
    <property type="entry name" value="Homeodomain-like"/>
    <property type="match status" value="2"/>
</dbReference>
<dbReference type="InterPro" id="IPR009057">
    <property type="entry name" value="Homeodomain-like_sf"/>
</dbReference>
<protein>
    <submittedName>
        <fullName evidence="4">Transcriptional regulator, AraC family with amidase-like domain</fullName>
    </submittedName>
</protein>
<dbReference type="SUPFAM" id="SSF52317">
    <property type="entry name" value="Class I glutamine amidotransferase-like"/>
    <property type="match status" value="1"/>
</dbReference>
<reference evidence="4 5" key="1">
    <citation type="submission" date="2016-10" db="EMBL/GenBank/DDBJ databases">
        <authorList>
            <person name="de Groot N.N."/>
        </authorList>
    </citation>
    <scope>NUCLEOTIDE SEQUENCE [LARGE SCALE GENOMIC DNA]</scope>
    <source>
        <strain evidence="4 5">CGMCC 1.7659</strain>
    </source>
</reference>
<dbReference type="STRING" id="578942.SAMN05216289_1302"/>
<dbReference type="PROSITE" id="PS01124">
    <property type="entry name" value="HTH_ARAC_FAMILY_2"/>
    <property type="match status" value="1"/>
</dbReference>
<evidence type="ECO:0000313" key="4">
    <source>
        <dbReference type="EMBL" id="SFN54930.1"/>
    </source>
</evidence>
<organism evidence="4 5">
    <name type="scientific">Dokdonella immobilis</name>
    <dbReference type="NCBI Taxonomy" id="578942"/>
    <lineage>
        <taxon>Bacteria</taxon>
        <taxon>Pseudomonadati</taxon>
        <taxon>Pseudomonadota</taxon>
        <taxon>Gammaproteobacteria</taxon>
        <taxon>Lysobacterales</taxon>
        <taxon>Rhodanobacteraceae</taxon>
        <taxon>Dokdonella</taxon>
    </lineage>
</organism>
<dbReference type="SMART" id="SM00342">
    <property type="entry name" value="HTH_ARAC"/>
    <property type="match status" value="1"/>
</dbReference>
<dbReference type="Pfam" id="PF12833">
    <property type="entry name" value="HTH_18"/>
    <property type="match status" value="1"/>
</dbReference>
<dbReference type="InterPro" id="IPR002818">
    <property type="entry name" value="DJ-1/PfpI"/>
</dbReference>
<proteinExistence type="predicted"/>
<gene>
    <name evidence="4" type="ORF">SAMN05216289_1302</name>
</gene>
<accession>A0A1I4ZXX9</accession>
<dbReference type="Pfam" id="PF01965">
    <property type="entry name" value="DJ-1_PfpI"/>
    <property type="match status" value="1"/>
</dbReference>
<evidence type="ECO:0000313" key="5">
    <source>
        <dbReference type="Proteomes" id="UP000198575"/>
    </source>
</evidence>
<keyword evidence="1" id="KW-0805">Transcription regulation</keyword>
<feature type="domain" description="HTH araC/xylS-type" evidence="3">
    <location>
        <begin position="233"/>
        <end position="331"/>
    </location>
</feature>
<dbReference type="InterPro" id="IPR052158">
    <property type="entry name" value="INH-QAR"/>
</dbReference>
<evidence type="ECO:0000259" key="3">
    <source>
        <dbReference type="PROSITE" id="PS01124"/>
    </source>
</evidence>
<dbReference type="Gene3D" id="3.40.50.880">
    <property type="match status" value="1"/>
</dbReference>
<evidence type="ECO:0000256" key="1">
    <source>
        <dbReference type="ARBA" id="ARBA00023015"/>
    </source>
</evidence>
<dbReference type="InterPro" id="IPR029062">
    <property type="entry name" value="Class_I_gatase-like"/>
</dbReference>
<dbReference type="PANTHER" id="PTHR43130">
    <property type="entry name" value="ARAC-FAMILY TRANSCRIPTIONAL REGULATOR"/>
    <property type="match status" value="1"/>
</dbReference>
<keyword evidence="2" id="KW-0804">Transcription</keyword>
<dbReference type="RefSeq" id="WP_092409852.1">
    <property type="nucleotide sequence ID" value="NZ_FOVF01000030.1"/>
</dbReference>
<dbReference type="InterPro" id="IPR018060">
    <property type="entry name" value="HTH_AraC"/>
</dbReference>
<sequence>MKAAAPRLIAIRVLLPPRCLLLDVAGPLEVLRRANIEQSAVRFEVRCSAVRPQLTSSIGLQLAALEPLPDLLSAETTLIVSGAVDAIDFSDSTTDAATMRADEARIVDWMRNTVSPQHRLITICSGALLAARAGLLDGHACTTHFACCAELAELAPQARVVENRLHVEDGNRWSSAGVTAGIDLMLHLVERETTAAVAQAVARQLVIYLRRAGGDPQLSAWLEGRNHVHPAVHRAQDAIAADPARDWTLAQLARIANTSTRHLSRLFNEHAGMSLSDYLNRLRIGIARELVAGTRLDMEHIAERSGFASTRQLRRAWRRLYDEPPHALRANRIH</sequence>
<dbReference type="GO" id="GO:0043565">
    <property type="term" value="F:sequence-specific DNA binding"/>
    <property type="evidence" value="ECO:0007669"/>
    <property type="project" value="InterPro"/>
</dbReference>